<organism evidence="6 7">
    <name type="scientific">Leishmania donovani</name>
    <dbReference type="NCBI Taxonomy" id="5661"/>
    <lineage>
        <taxon>Eukaryota</taxon>
        <taxon>Discoba</taxon>
        <taxon>Euglenozoa</taxon>
        <taxon>Kinetoplastea</taxon>
        <taxon>Metakinetoplastina</taxon>
        <taxon>Trypanosomatida</taxon>
        <taxon>Trypanosomatidae</taxon>
        <taxon>Leishmaniinae</taxon>
        <taxon>Leishmania</taxon>
    </lineage>
</organism>
<evidence type="ECO:0000313" key="7">
    <source>
        <dbReference type="Proteomes" id="UP000318821"/>
    </source>
</evidence>
<evidence type="ECO:0000313" key="6">
    <source>
        <dbReference type="EMBL" id="TPP54015.1"/>
    </source>
</evidence>
<dbReference type="InterPro" id="IPR002130">
    <property type="entry name" value="Cyclophilin-type_PPIase_dom"/>
</dbReference>
<dbReference type="GO" id="GO:0005634">
    <property type="term" value="C:nucleus"/>
    <property type="evidence" value="ECO:0007669"/>
    <property type="project" value="TreeGrafter"/>
</dbReference>
<keyword evidence="3 6" id="KW-0413">Isomerase</keyword>
<evidence type="ECO:0000256" key="2">
    <source>
        <dbReference type="ARBA" id="ARBA00023110"/>
    </source>
</evidence>
<dbReference type="VEuPathDB" id="TriTrypDB:LdBPK_221300.1"/>
<dbReference type="InterPro" id="IPR029000">
    <property type="entry name" value="Cyclophilin-like_dom_sf"/>
</dbReference>
<dbReference type="VEuPathDB" id="TriTrypDB:LdBPK_221310.1"/>
<keyword evidence="2" id="KW-0697">Rotamase</keyword>
<comment type="caution">
    <text evidence="6">The sequence shown here is derived from an EMBL/GenBank/DDBJ whole genome shotgun (WGS) entry which is preliminary data.</text>
</comment>
<dbReference type="InterPro" id="IPR011992">
    <property type="entry name" value="EF-hand-dom_pair"/>
</dbReference>
<dbReference type="PRINTS" id="PR00153">
    <property type="entry name" value="CSAPPISMRASE"/>
</dbReference>
<dbReference type="GO" id="GO:0016018">
    <property type="term" value="F:cyclosporin A binding"/>
    <property type="evidence" value="ECO:0007669"/>
    <property type="project" value="TreeGrafter"/>
</dbReference>
<feature type="domain" description="EF-hand" evidence="5">
    <location>
        <begin position="111"/>
        <end position="146"/>
    </location>
</feature>
<reference evidence="7" key="1">
    <citation type="submission" date="2019-02" db="EMBL/GenBank/DDBJ databases">
        <title>FDA dAtabase for Regulatory Grade micrObial Sequences (FDA-ARGOS): Supporting development and validation of Infectious Disease Dx tests.</title>
        <authorList>
            <person name="Duncan R."/>
            <person name="Fisher C."/>
            <person name="Tallon L."/>
            <person name="Sadzewicz L."/>
            <person name="Sengamalay N."/>
            <person name="Ott S."/>
            <person name="Godinez A."/>
            <person name="Nagaraj S."/>
            <person name="Vavikolanu K."/>
            <person name="Vyas G."/>
            <person name="Nadendla S."/>
            <person name="Aluvathingal J."/>
            <person name="Sichtig H."/>
        </authorList>
    </citation>
    <scope>NUCLEOTIDE SEQUENCE [LARGE SCALE GENOMIC DNA]</scope>
    <source>
        <strain evidence="7">FDAARGOS_360</strain>
    </source>
</reference>
<dbReference type="SUPFAM" id="SSF50891">
    <property type="entry name" value="Cyclophilin-like"/>
    <property type="match status" value="1"/>
</dbReference>
<dbReference type="InterPro" id="IPR002048">
    <property type="entry name" value="EF_hand_dom"/>
</dbReference>
<dbReference type="FunFam" id="2.40.100.10:FF:000049">
    <property type="entry name" value="Peptidyl-prolyl cis-trans isomerase"/>
    <property type="match status" value="1"/>
</dbReference>
<dbReference type="VEuPathDB" id="TriTrypDB:LdCL_220020100"/>
<dbReference type="SUPFAM" id="SSF47473">
    <property type="entry name" value="EF-hand"/>
    <property type="match status" value="1"/>
</dbReference>
<dbReference type="GO" id="GO:0097014">
    <property type="term" value="C:ciliary plasm"/>
    <property type="evidence" value="ECO:0007669"/>
    <property type="project" value="TreeGrafter"/>
</dbReference>
<dbReference type="PROSITE" id="PS00170">
    <property type="entry name" value="CSA_PPIASE_1"/>
    <property type="match status" value="1"/>
</dbReference>
<dbReference type="Proteomes" id="UP000318821">
    <property type="component" value="Unassembled WGS sequence"/>
</dbReference>
<accession>A0A504Y1Q2</accession>
<dbReference type="VEuPathDB" id="TriTrypDB:LDHU3_22.1870"/>
<evidence type="ECO:0000259" key="5">
    <source>
        <dbReference type="PROSITE" id="PS50222"/>
    </source>
</evidence>
<dbReference type="InterPro" id="IPR020892">
    <property type="entry name" value="Cyclophilin-type_PPIase_CS"/>
</dbReference>
<dbReference type="GO" id="GO:0006457">
    <property type="term" value="P:protein folding"/>
    <property type="evidence" value="ECO:0007669"/>
    <property type="project" value="InterPro"/>
</dbReference>
<evidence type="ECO:0000256" key="3">
    <source>
        <dbReference type="ARBA" id="ARBA00023235"/>
    </source>
</evidence>
<proteinExistence type="predicted"/>
<protein>
    <recommendedName>
        <fullName evidence="1">peptidylprolyl isomerase</fullName>
        <ecNumber evidence="1">5.2.1.8</ecNumber>
    </recommendedName>
</protein>
<evidence type="ECO:0000256" key="1">
    <source>
        <dbReference type="ARBA" id="ARBA00013194"/>
    </source>
</evidence>
<dbReference type="Pfam" id="PF13833">
    <property type="entry name" value="EF-hand_8"/>
    <property type="match status" value="1"/>
</dbReference>
<dbReference type="VEuPathDB" id="TriTrypDB:LDHU3_22.1880"/>
<dbReference type="AlphaFoldDB" id="A0A504Y1Q2"/>
<evidence type="ECO:0000259" key="4">
    <source>
        <dbReference type="PROSITE" id="PS50072"/>
    </source>
</evidence>
<feature type="domain" description="PPIase cyclophilin-type" evidence="4">
    <location>
        <begin position="168"/>
        <end position="332"/>
    </location>
</feature>
<dbReference type="PANTHER" id="PTHR11071:SF480">
    <property type="entry name" value="PEPTIDYL-PROLYL CIS-TRANS ISOMERASE"/>
    <property type="match status" value="1"/>
</dbReference>
<dbReference type="VEuPathDB" id="TriTrypDB:LdCL_220020200"/>
<dbReference type="PROSITE" id="PS50222">
    <property type="entry name" value="EF_HAND_2"/>
    <property type="match status" value="1"/>
</dbReference>
<dbReference type="Gene3D" id="2.40.100.10">
    <property type="entry name" value="Cyclophilin-like"/>
    <property type="match status" value="1"/>
</dbReference>
<dbReference type="EMBL" id="RHLD01000030">
    <property type="protein sequence ID" value="TPP54015.1"/>
    <property type="molecule type" value="Genomic_DNA"/>
</dbReference>
<gene>
    <name evidence="6" type="ORF">CGC20_16135</name>
</gene>
<dbReference type="GO" id="GO:0005509">
    <property type="term" value="F:calcium ion binding"/>
    <property type="evidence" value="ECO:0007669"/>
    <property type="project" value="InterPro"/>
</dbReference>
<sequence length="367" mass="40298">MLISTRDAFEKRHITREDGIEVLPRQMITVAALEAGYCLSSPTIGEAVSKTTYPGQMTAYEFTEFCEDNKSSLMSAEDMAKCVVVVAPAHVITRRSLEEIMAKGSSKKDALSDEEVDALFSTLDTENKGAITDKDFMRALYGDLGVRCLAARRKLDALEAKPANPVVYFDITAEGDALGRVSVELFRDVVPRTSENFRSLCTGERGYGQCLLYYKGTPFHRIIPGFVMQGGDILTKDGRSNVSVFGYPFPDESFEGKAGKHLPGTVGMAHSGPNQNGSQFFFNLGRNEQLDRKFVVVGQVLGGWEIVNQVVKLCGSRCGTPVSRAWISDCGQSGGYMAEETQEALQGERAQHVMPGKEVLDLIQPRY</sequence>
<dbReference type="PANTHER" id="PTHR11071">
    <property type="entry name" value="PEPTIDYL-PROLYL CIS-TRANS ISOMERASE"/>
    <property type="match status" value="1"/>
</dbReference>
<dbReference type="EC" id="5.2.1.8" evidence="1"/>
<name>A0A504Y1Q2_LEIDO</name>
<dbReference type="Pfam" id="PF00160">
    <property type="entry name" value="Pro_isomerase"/>
    <property type="match status" value="1"/>
</dbReference>
<dbReference type="PROSITE" id="PS50072">
    <property type="entry name" value="CSA_PPIASE_2"/>
    <property type="match status" value="1"/>
</dbReference>
<dbReference type="GO" id="GO:0003755">
    <property type="term" value="F:peptidyl-prolyl cis-trans isomerase activity"/>
    <property type="evidence" value="ECO:0007669"/>
    <property type="project" value="UniProtKB-KW"/>
</dbReference>